<proteinExistence type="predicted"/>
<feature type="domain" description="Aminoglycoside phosphotransferase" evidence="1">
    <location>
        <begin position="44"/>
        <end position="251"/>
    </location>
</feature>
<sequence>MTALLEDNKFARVVQKIDPQATLLRSWELKGGVSAQVTALEVQLASGDKKMMIVRRHGENDLRRNPQIAADEFKLLQILHAGGLATPAPYYLDQSGAIFATPYVVIEYIEGETIFAPALAPVLIPQLATHLASIHALDCTQLDLSFLPDIQQAYSDRLRVRPATPDASLSEGRIRDALEASWPPHQRNTSALLHGDFWPGNILWKDRQLAAIVDWEDAALGDPLADLANSRLEILWAFGREAMEDFTQHYQSLNAIDYDNLPYWDLCAALRPAGQLSTWIADIDKERALCASHHWFITQALAQL</sequence>
<dbReference type="EMBL" id="BNJJ01000010">
    <property type="protein sequence ID" value="GHO85810.1"/>
    <property type="molecule type" value="Genomic_DNA"/>
</dbReference>
<name>A0ABQ3VID2_9CHLR</name>
<comment type="caution">
    <text evidence="2">The sequence shown here is derived from an EMBL/GenBank/DDBJ whole genome shotgun (WGS) entry which is preliminary data.</text>
</comment>
<dbReference type="Pfam" id="PF01636">
    <property type="entry name" value="APH"/>
    <property type="match status" value="1"/>
</dbReference>
<protein>
    <submittedName>
        <fullName evidence="2">Acyl-CoA dehydrogenase</fullName>
    </submittedName>
</protein>
<accession>A0ABQ3VID2</accession>
<evidence type="ECO:0000313" key="3">
    <source>
        <dbReference type="Proteomes" id="UP000635565"/>
    </source>
</evidence>
<dbReference type="InterPro" id="IPR002575">
    <property type="entry name" value="Aminoglycoside_PTrfase"/>
</dbReference>
<dbReference type="RefSeq" id="WP_201363454.1">
    <property type="nucleotide sequence ID" value="NZ_BNJJ01000010.1"/>
</dbReference>
<reference evidence="2 3" key="1">
    <citation type="journal article" date="2021" name="Int. J. Syst. Evol. Microbiol.">
        <title>Reticulibacter mediterranei gen. nov., sp. nov., within the new family Reticulibacteraceae fam. nov., and Ktedonospora formicarum gen. nov., sp. nov., Ktedonobacter robiniae sp. nov., Dictyobacter formicarum sp. nov. and Dictyobacter arantiisoli sp. nov., belonging to the class Ktedonobacteria.</title>
        <authorList>
            <person name="Yabe S."/>
            <person name="Zheng Y."/>
            <person name="Wang C.M."/>
            <person name="Sakai Y."/>
            <person name="Abe K."/>
            <person name="Yokota A."/>
            <person name="Donadio S."/>
            <person name="Cavaletti L."/>
            <person name="Monciardini P."/>
        </authorList>
    </citation>
    <scope>NUCLEOTIDE SEQUENCE [LARGE SCALE GENOMIC DNA]</scope>
    <source>
        <strain evidence="2 3">SOSP1-9</strain>
    </source>
</reference>
<dbReference type="InterPro" id="IPR051678">
    <property type="entry name" value="AGP_Transferase"/>
</dbReference>
<dbReference type="Gene3D" id="3.90.1200.10">
    <property type="match status" value="1"/>
</dbReference>
<dbReference type="Proteomes" id="UP000635565">
    <property type="component" value="Unassembled WGS sequence"/>
</dbReference>
<evidence type="ECO:0000259" key="1">
    <source>
        <dbReference type="Pfam" id="PF01636"/>
    </source>
</evidence>
<dbReference type="SUPFAM" id="SSF56112">
    <property type="entry name" value="Protein kinase-like (PK-like)"/>
    <property type="match status" value="1"/>
</dbReference>
<dbReference type="InterPro" id="IPR011009">
    <property type="entry name" value="Kinase-like_dom_sf"/>
</dbReference>
<evidence type="ECO:0000313" key="2">
    <source>
        <dbReference type="EMBL" id="GHO85810.1"/>
    </source>
</evidence>
<gene>
    <name evidence="2" type="ORF">KSZ_38160</name>
</gene>
<dbReference type="PANTHER" id="PTHR21310">
    <property type="entry name" value="AMINOGLYCOSIDE PHOSPHOTRANSFERASE-RELATED-RELATED"/>
    <property type="match status" value="1"/>
</dbReference>
<dbReference type="Gene3D" id="3.30.200.20">
    <property type="entry name" value="Phosphorylase Kinase, domain 1"/>
    <property type="match status" value="1"/>
</dbReference>
<organism evidence="2 3">
    <name type="scientific">Dictyobacter formicarum</name>
    <dbReference type="NCBI Taxonomy" id="2778368"/>
    <lineage>
        <taxon>Bacteria</taxon>
        <taxon>Bacillati</taxon>
        <taxon>Chloroflexota</taxon>
        <taxon>Ktedonobacteria</taxon>
        <taxon>Ktedonobacterales</taxon>
        <taxon>Dictyobacteraceae</taxon>
        <taxon>Dictyobacter</taxon>
    </lineage>
</organism>
<keyword evidence="3" id="KW-1185">Reference proteome</keyword>